<evidence type="ECO:0008006" key="5">
    <source>
        <dbReference type="Google" id="ProtNLM"/>
    </source>
</evidence>
<dbReference type="InterPro" id="IPR052979">
    <property type="entry name" value="Adenylate-forming_domain"/>
</dbReference>
<evidence type="ECO:0000256" key="1">
    <source>
        <dbReference type="SAM" id="MobiDB-lite"/>
    </source>
</evidence>
<name>A0A917SUA4_9ACTN</name>
<feature type="transmembrane region" description="Helical" evidence="2">
    <location>
        <begin position="196"/>
        <end position="218"/>
    </location>
</feature>
<dbReference type="PANTHER" id="PTHR33927">
    <property type="entry name" value="TRANSMEMBRANE PROTEIN"/>
    <property type="match status" value="1"/>
</dbReference>
<dbReference type="PANTHER" id="PTHR33927:SF5">
    <property type="entry name" value="ENZYME, PUTATIVE (AFU_ORTHOLOGUE AFUA_8G01222)-RELATED"/>
    <property type="match status" value="1"/>
</dbReference>
<organism evidence="3 4">
    <name type="scientific">Nakamurella endophytica</name>
    <dbReference type="NCBI Taxonomy" id="1748367"/>
    <lineage>
        <taxon>Bacteria</taxon>
        <taxon>Bacillati</taxon>
        <taxon>Actinomycetota</taxon>
        <taxon>Actinomycetes</taxon>
        <taxon>Nakamurellales</taxon>
        <taxon>Nakamurellaceae</taxon>
        <taxon>Nakamurella</taxon>
    </lineage>
</organism>
<sequence>MATRLDGRAPGNAGTGPAERDLPPLLTGIRLRLAGGRLSPFHRVLWLIAAANVVFGVVFLLTRPSWNLWLGGLLTAASVDIGLAALMRQQYFVNALFSVATSAPLRWPLRMRAALAQVHHLPGGVHVGAATSATVWFVVYAVCVVVTPPPAAGSAQHVAILAVVVAIALDLLAMSWCARPAMRHHHHDLFEITHRYGGWLSIALFTALTVLHAAADVGPAGSDILRSPNTWILAVLFVFAAIPWLQLRRVPITITEPSNHVALVSFRHGRVRVGSASRIARHPLGQWHAFANMTTPGQQGFRIAVSRAGGWTGDFIADAPAHVWTRGVPTTGVGSVSRLFTKVVWIATGSGIAPALPHLLSDPTPARLVWVTRSPERTYGAGLVGEILAAQPDAVLWNSDEKGKPDLSVLAYQAYRDFGAEAVICISNKDATLRLVTELRRRGVPAYGPIWDS</sequence>
<keyword evidence="2" id="KW-0472">Membrane</keyword>
<dbReference type="AlphaFoldDB" id="A0A917SUA4"/>
<evidence type="ECO:0000256" key="2">
    <source>
        <dbReference type="SAM" id="Phobius"/>
    </source>
</evidence>
<evidence type="ECO:0000313" key="4">
    <source>
        <dbReference type="Proteomes" id="UP000655208"/>
    </source>
</evidence>
<feature type="transmembrane region" description="Helical" evidence="2">
    <location>
        <begin position="44"/>
        <end position="62"/>
    </location>
</feature>
<reference evidence="3" key="1">
    <citation type="journal article" date="2014" name="Int. J. Syst. Evol. Microbiol.">
        <title>Complete genome sequence of Corynebacterium casei LMG S-19264T (=DSM 44701T), isolated from a smear-ripened cheese.</title>
        <authorList>
            <consortium name="US DOE Joint Genome Institute (JGI-PGF)"/>
            <person name="Walter F."/>
            <person name="Albersmeier A."/>
            <person name="Kalinowski J."/>
            <person name="Ruckert C."/>
        </authorList>
    </citation>
    <scope>NUCLEOTIDE SEQUENCE</scope>
    <source>
        <strain evidence="3">CGMCC 4.7308</strain>
    </source>
</reference>
<comment type="caution">
    <text evidence="3">The sequence shown here is derived from an EMBL/GenBank/DDBJ whole genome shotgun (WGS) entry which is preliminary data.</text>
</comment>
<feature type="transmembrane region" description="Helical" evidence="2">
    <location>
        <begin position="230"/>
        <end position="247"/>
    </location>
</feature>
<gene>
    <name evidence="3" type="ORF">GCM10011594_15230</name>
</gene>
<proteinExistence type="predicted"/>
<protein>
    <recommendedName>
        <fullName evidence="5">Ferredoxin reductase</fullName>
    </recommendedName>
</protein>
<feature type="transmembrane region" description="Helical" evidence="2">
    <location>
        <begin position="158"/>
        <end position="176"/>
    </location>
</feature>
<feature type="region of interest" description="Disordered" evidence="1">
    <location>
        <begin position="1"/>
        <end position="20"/>
    </location>
</feature>
<feature type="transmembrane region" description="Helical" evidence="2">
    <location>
        <begin position="127"/>
        <end position="146"/>
    </location>
</feature>
<keyword evidence="2" id="KW-0812">Transmembrane</keyword>
<dbReference type="RefSeq" id="WP_188940954.1">
    <property type="nucleotide sequence ID" value="NZ_BMNA01000003.1"/>
</dbReference>
<dbReference type="Gene3D" id="3.40.50.80">
    <property type="entry name" value="Nucleotide-binding domain of ferredoxin-NADP reductase (FNR) module"/>
    <property type="match status" value="1"/>
</dbReference>
<accession>A0A917SUA4</accession>
<dbReference type="Proteomes" id="UP000655208">
    <property type="component" value="Unassembled WGS sequence"/>
</dbReference>
<evidence type="ECO:0000313" key="3">
    <source>
        <dbReference type="EMBL" id="GGL96426.1"/>
    </source>
</evidence>
<dbReference type="EMBL" id="BMNA01000003">
    <property type="protein sequence ID" value="GGL96426.1"/>
    <property type="molecule type" value="Genomic_DNA"/>
</dbReference>
<dbReference type="InterPro" id="IPR039261">
    <property type="entry name" value="FNR_nucleotide-bd"/>
</dbReference>
<dbReference type="SUPFAM" id="SSF52343">
    <property type="entry name" value="Ferredoxin reductase-like, C-terminal NADP-linked domain"/>
    <property type="match status" value="1"/>
</dbReference>
<keyword evidence="2" id="KW-1133">Transmembrane helix</keyword>
<reference evidence="3" key="2">
    <citation type="submission" date="2020-09" db="EMBL/GenBank/DDBJ databases">
        <authorList>
            <person name="Sun Q."/>
            <person name="Zhou Y."/>
        </authorList>
    </citation>
    <scope>NUCLEOTIDE SEQUENCE</scope>
    <source>
        <strain evidence="3">CGMCC 4.7308</strain>
    </source>
</reference>
<keyword evidence="4" id="KW-1185">Reference proteome</keyword>
<feature type="transmembrane region" description="Helical" evidence="2">
    <location>
        <begin position="68"/>
        <end position="86"/>
    </location>
</feature>